<name>C1FDC4_MICCC</name>
<dbReference type="SUPFAM" id="SSF46689">
    <property type="entry name" value="Homeodomain-like"/>
    <property type="match status" value="1"/>
</dbReference>
<dbReference type="OMA" id="DNCEERK"/>
<dbReference type="InterPro" id="IPR009057">
    <property type="entry name" value="Homeodomain-like_sf"/>
</dbReference>
<dbReference type="Gene3D" id="1.10.246.220">
    <property type="match status" value="1"/>
</dbReference>
<dbReference type="PROSITE" id="PS51294">
    <property type="entry name" value="HTH_MYB"/>
    <property type="match status" value="1"/>
</dbReference>
<dbReference type="InterPro" id="IPR001005">
    <property type="entry name" value="SANT/Myb"/>
</dbReference>
<protein>
    <submittedName>
        <fullName evidence="4">Myb family transcription factor</fullName>
    </submittedName>
</protein>
<dbReference type="CDD" id="cd11660">
    <property type="entry name" value="SANT_TRF"/>
    <property type="match status" value="1"/>
</dbReference>
<dbReference type="Pfam" id="PF00249">
    <property type="entry name" value="Myb_DNA-binding"/>
    <property type="match status" value="1"/>
</dbReference>
<organism evidence="4 5">
    <name type="scientific">Micromonas commoda (strain RCC299 / NOUM17 / CCMP2709)</name>
    <name type="common">Picoplanktonic green alga</name>
    <dbReference type="NCBI Taxonomy" id="296587"/>
    <lineage>
        <taxon>Eukaryota</taxon>
        <taxon>Viridiplantae</taxon>
        <taxon>Chlorophyta</taxon>
        <taxon>Mamiellophyceae</taxon>
        <taxon>Mamiellales</taxon>
        <taxon>Mamiellaceae</taxon>
        <taxon>Micromonas</taxon>
    </lineage>
</organism>
<dbReference type="RefSeq" id="XP_002507108.1">
    <property type="nucleotide sequence ID" value="XM_002507062.1"/>
</dbReference>
<dbReference type="PANTHER" id="PTHR47122">
    <property type="entry name" value="MYB-LIKE DNA-BINDING DOMAIN CONTAINING PROTEIN, EXPRESSED"/>
    <property type="match status" value="1"/>
</dbReference>
<dbReference type="GeneID" id="8250427"/>
<dbReference type="STRING" id="296587.C1FDC4"/>
<evidence type="ECO:0000256" key="1">
    <source>
        <dbReference type="SAM" id="MobiDB-lite"/>
    </source>
</evidence>
<gene>
    <name evidence="4" type="primary">SDP1</name>
    <name evidence="4" type="ORF">MICPUN_113469</name>
</gene>
<dbReference type="Proteomes" id="UP000002009">
    <property type="component" value="Chromosome 1"/>
</dbReference>
<dbReference type="EMBL" id="CP001574">
    <property type="protein sequence ID" value="ACO68366.1"/>
    <property type="molecule type" value="Genomic_DNA"/>
</dbReference>
<dbReference type="PROSITE" id="PS50090">
    <property type="entry name" value="MYB_LIKE"/>
    <property type="match status" value="1"/>
</dbReference>
<evidence type="ECO:0000313" key="4">
    <source>
        <dbReference type="EMBL" id="ACO68366.1"/>
    </source>
</evidence>
<keyword evidence="5" id="KW-1185">Reference proteome</keyword>
<proteinExistence type="predicted"/>
<evidence type="ECO:0000313" key="5">
    <source>
        <dbReference type="Proteomes" id="UP000002009"/>
    </source>
</evidence>
<dbReference type="InParanoid" id="C1FDC4"/>
<evidence type="ECO:0000259" key="2">
    <source>
        <dbReference type="PROSITE" id="PS50090"/>
    </source>
</evidence>
<accession>C1FDC4</accession>
<dbReference type="SMART" id="SM00717">
    <property type="entry name" value="SANT"/>
    <property type="match status" value="1"/>
</dbReference>
<dbReference type="eggNOG" id="ENOG502QWKN">
    <property type="taxonomic scope" value="Eukaryota"/>
</dbReference>
<evidence type="ECO:0000259" key="3">
    <source>
        <dbReference type="PROSITE" id="PS51294"/>
    </source>
</evidence>
<dbReference type="InterPro" id="IPR017930">
    <property type="entry name" value="Myb_dom"/>
</dbReference>
<reference evidence="4 5" key="1">
    <citation type="journal article" date="2009" name="Science">
        <title>Green evolution and dynamic adaptations revealed by genomes of the marine picoeukaryotes Micromonas.</title>
        <authorList>
            <person name="Worden A.Z."/>
            <person name="Lee J.H."/>
            <person name="Mock T."/>
            <person name="Rouze P."/>
            <person name="Simmons M.P."/>
            <person name="Aerts A.L."/>
            <person name="Allen A.E."/>
            <person name="Cuvelier M.L."/>
            <person name="Derelle E."/>
            <person name="Everett M.V."/>
            <person name="Foulon E."/>
            <person name="Grimwood J."/>
            <person name="Gundlach H."/>
            <person name="Henrissat B."/>
            <person name="Napoli C."/>
            <person name="McDonald S.M."/>
            <person name="Parker M.S."/>
            <person name="Rombauts S."/>
            <person name="Salamov A."/>
            <person name="Von Dassow P."/>
            <person name="Badger J.H."/>
            <person name="Coutinho P.M."/>
            <person name="Demir E."/>
            <person name="Dubchak I."/>
            <person name="Gentemann C."/>
            <person name="Eikrem W."/>
            <person name="Gready J.E."/>
            <person name="John U."/>
            <person name="Lanier W."/>
            <person name="Lindquist E.A."/>
            <person name="Lucas S."/>
            <person name="Mayer K.F."/>
            <person name="Moreau H."/>
            <person name="Not F."/>
            <person name="Otillar R."/>
            <person name="Panaud O."/>
            <person name="Pangilinan J."/>
            <person name="Paulsen I."/>
            <person name="Piegu B."/>
            <person name="Poliakov A."/>
            <person name="Robbens S."/>
            <person name="Schmutz J."/>
            <person name="Toulza E."/>
            <person name="Wyss T."/>
            <person name="Zelensky A."/>
            <person name="Zhou K."/>
            <person name="Armbrust E.V."/>
            <person name="Bhattacharya D."/>
            <person name="Goodenough U.W."/>
            <person name="Van de Peer Y."/>
            <person name="Grigoriev I.V."/>
        </authorList>
    </citation>
    <scope>NUCLEOTIDE SEQUENCE [LARGE SCALE GENOMIC DNA]</scope>
    <source>
        <strain evidence="5">RCC299 / NOUM17</strain>
    </source>
</reference>
<feature type="compositionally biased region" description="Polar residues" evidence="1">
    <location>
        <begin position="387"/>
        <end position="410"/>
    </location>
</feature>
<feature type="domain" description="Myb-like" evidence="2">
    <location>
        <begin position="415"/>
        <end position="470"/>
    </location>
</feature>
<dbReference type="KEGG" id="mis:MICPUN_113469"/>
<dbReference type="PANTHER" id="PTHR47122:SF8">
    <property type="entry name" value="MYB-LIKE DOMAIN-CONTAINING PROTEIN"/>
    <property type="match status" value="1"/>
</dbReference>
<feature type="domain" description="HTH myb-type" evidence="3">
    <location>
        <begin position="415"/>
        <end position="474"/>
    </location>
</feature>
<dbReference type="OrthoDB" id="497289at2759"/>
<sequence length="519" mass="57101">MDMAAARLEASFLAPDLHGASGEILHNSGDEENERKSLLHQTQAYDQMLMDMETNMHKSSHSSETQCDCGSVEYKQALDLHPPNAPIIRSRGEYPPQNSVHTLKGEFSSFDGGLNFIGEDDGDDLLCDFAPNALQEDGSVGLIADDGSLVKPSFSQTSHWNMCQTSPAGHQRTSTLSCARFAASQQFQGFAKIGYDGVEEPCLSDSWHSKNQPVAQVHPAGPADSSDSSITALRQRYHKVFGKETSSNNRQWLLRRLAEINTFGEVDNCEERKKLHGQDILVATAKLSRVSAIETSEYVRVTHRLKLTRKEQEKYLKLVETNTVEHSARQAKSMWKGTNIHKRGRGDNESHSLGGGLAKTDGSSAGKRIKKGNNSDSDSAGEPPVKSRNNSSAGGNCKATQARKTLDTNIGGNGRRSKHHNPWALEEAEALVEGVAQCGGGKWADIKKLGFPAIEHRTAVDLKDKWRNLLRIAMLPHQPVKNAGDKKREIPPELLARVRELAAKHAKKQTQDGRNRHGR</sequence>
<feature type="region of interest" description="Disordered" evidence="1">
    <location>
        <begin position="326"/>
        <end position="420"/>
    </location>
</feature>
<dbReference type="AlphaFoldDB" id="C1FDC4"/>